<dbReference type="Pfam" id="PF02535">
    <property type="entry name" value="Zip"/>
    <property type="match status" value="1"/>
</dbReference>
<dbReference type="InterPro" id="IPR003689">
    <property type="entry name" value="ZIP"/>
</dbReference>
<dbReference type="KEGG" id="mpe:MYPE4700"/>
<dbReference type="STRING" id="272633.gene:10731585"/>
<evidence type="ECO:0000256" key="1">
    <source>
        <dbReference type="ARBA" id="ARBA00004141"/>
    </source>
</evidence>
<name>Q8EVU0_MALP2</name>
<feature type="transmembrane region" description="Helical" evidence="5">
    <location>
        <begin position="163"/>
        <end position="183"/>
    </location>
</feature>
<sequence>MWYSFNNFKKEKKMNFPFRETDFNGNLNIAIAVNLVIYAVLLISVPSIVIGIISFIKPKIKAKTSFYLYAFSSAVFLMVGTVGLIREGYEGTETFTHELPNSEGINQLIMAGIIAGGALAGLTVAIVFRYFFVKFSGEVHKTHDNHSHDDHIFNLSDIDNPKAAWLVIFLILSHRTIDGFVLGGTVAKMSTGADLNLGLFITFILHIFVEVLIVYYRQVQYGQKRWKALFYNFVTLLAIVPVMVIGAYINQYLAQVAWILPFVNVSGGSIIAFVGVIELVPEFLHYKRMSSKDWYKLIICYSVGIVFALFILSFHTHEHVEEHAHDHDHETTTQVLKLIANPKQYLSSLNNFNIVNNFQPV</sequence>
<evidence type="ECO:0000256" key="4">
    <source>
        <dbReference type="ARBA" id="ARBA00023136"/>
    </source>
</evidence>
<feature type="transmembrane region" description="Helical" evidence="5">
    <location>
        <begin position="105"/>
        <end position="132"/>
    </location>
</feature>
<dbReference type="HOGENOM" id="CLU_065559_0_0_14"/>
<evidence type="ECO:0000313" key="7">
    <source>
        <dbReference type="Proteomes" id="UP000002522"/>
    </source>
</evidence>
<organism evidence="6 7">
    <name type="scientific">Malacoplasma penetrans (strain HF-2)</name>
    <name type="common">Mycoplasma penetrans</name>
    <dbReference type="NCBI Taxonomy" id="272633"/>
    <lineage>
        <taxon>Bacteria</taxon>
        <taxon>Bacillati</taxon>
        <taxon>Mycoplasmatota</taxon>
        <taxon>Mycoplasmoidales</taxon>
        <taxon>Mycoplasmoidaceae</taxon>
        <taxon>Malacoplasma</taxon>
    </lineage>
</organism>
<dbReference type="Proteomes" id="UP000002522">
    <property type="component" value="Chromosome"/>
</dbReference>
<evidence type="ECO:0000256" key="2">
    <source>
        <dbReference type="ARBA" id="ARBA00022692"/>
    </source>
</evidence>
<keyword evidence="2 5" id="KW-0812">Transmembrane</keyword>
<feature type="transmembrane region" description="Helical" evidence="5">
    <location>
        <begin position="66"/>
        <end position="85"/>
    </location>
</feature>
<feature type="transmembrane region" description="Helical" evidence="5">
    <location>
        <begin position="293"/>
        <end position="314"/>
    </location>
</feature>
<protein>
    <submittedName>
        <fullName evidence="6">Uncharacterized protein</fullName>
    </submittedName>
</protein>
<feature type="transmembrane region" description="Helical" evidence="5">
    <location>
        <begin position="255"/>
        <end position="281"/>
    </location>
</feature>
<dbReference type="InParanoid" id="Q8EVU0"/>
<keyword evidence="4 5" id="KW-0472">Membrane</keyword>
<gene>
    <name evidence="6" type="ordered locus">MYPE4700</name>
</gene>
<keyword evidence="3 5" id="KW-1133">Transmembrane helix</keyword>
<comment type="subcellular location">
    <subcellularLocation>
        <location evidence="1">Membrane</location>
        <topology evidence="1">Multi-pass membrane protein</topology>
    </subcellularLocation>
</comment>
<reference evidence="6 7" key="1">
    <citation type="journal article" date="2002" name="Nucleic Acids Res.">
        <title>The complete genomic sequence of Mycoplasma penetrans, an intracellular bacterial pathogen in humans.</title>
        <authorList>
            <person name="Sasaki Y."/>
            <person name="Ishikawa J."/>
            <person name="Yamashita A."/>
            <person name="Oshima K."/>
            <person name="Kenri T."/>
            <person name="Furuya K."/>
            <person name="Yoshino C."/>
            <person name="Horino A."/>
            <person name="Shiba T."/>
            <person name="Sasaki T."/>
            <person name="Hattori M."/>
        </authorList>
    </citation>
    <scope>NUCLEOTIDE SEQUENCE [LARGE SCALE GENOMIC DNA]</scope>
    <source>
        <strain evidence="6 7">HF-2</strain>
    </source>
</reference>
<accession>Q8EVU0</accession>
<feature type="transmembrane region" description="Helical" evidence="5">
    <location>
        <begin position="29"/>
        <end position="54"/>
    </location>
</feature>
<dbReference type="eggNOG" id="COG0428">
    <property type="taxonomic scope" value="Bacteria"/>
</dbReference>
<dbReference type="GO" id="GO:0046873">
    <property type="term" value="F:metal ion transmembrane transporter activity"/>
    <property type="evidence" value="ECO:0007669"/>
    <property type="project" value="InterPro"/>
</dbReference>
<dbReference type="GO" id="GO:0016020">
    <property type="term" value="C:membrane"/>
    <property type="evidence" value="ECO:0007669"/>
    <property type="project" value="UniProtKB-SubCell"/>
</dbReference>
<evidence type="ECO:0000256" key="3">
    <source>
        <dbReference type="ARBA" id="ARBA00022989"/>
    </source>
</evidence>
<evidence type="ECO:0000256" key="5">
    <source>
        <dbReference type="SAM" id="Phobius"/>
    </source>
</evidence>
<keyword evidence="7" id="KW-1185">Reference proteome</keyword>
<dbReference type="EMBL" id="BA000026">
    <property type="protein sequence ID" value="BAC44259.1"/>
    <property type="molecule type" value="Genomic_DNA"/>
</dbReference>
<feature type="transmembrane region" description="Helical" evidence="5">
    <location>
        <begin position="228"/>
        <end position="249"/>
    </location>
</feature>
<evidence type="ECO:0000313" key="6">
    <source>
        <dbReference type="EMBL" id="BAC44259.1"/>
    </source>
</evidence>
<dbReference type="AlphaFoldDB" id="Q8EVU0"/>
<feature type="transmembrane region" description="Helical" evidence="5">
    <location>
        <begin position="195"/>
        <end position="216"/>
    </location>
</feature>
<proteinExistence type="predicted"/>